<dbReference type="Gene3D" id="1.10.287.130">
    <property type="match status" value="1"/>
</dbReference>
<dbReference type="SMART" id="SM00388">
    <property type="entry name" value="HisKA"/>
    <property type="match status" value="1"/>
</dbReference>
<dbReference type="EC" id="2.7.13.3" evidence="3"/>
<comment type="catalytic activity">
    <reaction evidence="1">
        <text>ATP + protein L-histidine = ADP + protein N-phospho-L-histidine.</text>
        <dbReference type="EC" id="2.7.13.3"/>
    </reaction>
</comment>
<evidence type="ECO:0000256" key="7">
    <source>
        <dbReference type="ARBA" id="ARBA00022777"/>
    </source>
</evidence>
<keyword evidence="7" id="KW-0418">Kinase</keyword>
<dbReference type="Pfam" id="PF00512">
    <property type="entry name" value="HisKA"/>
    <property type="match status" value="1"/>
</dbReference>
<dbReference type="PANTHER" id="PTHR45436">
    <property type="entry name" value="SENSOR HISTIDINE KINASE YKOH"/>
    <property type="match status" value="1"/>
</dbReference>
<evidence type="ECO:0000313" key="12">
    <source>
        <dbReference type="EMBL" id="PJO74184.1"/>
    </source>
</evidence>
<keyword evidence="6" id="KW-0812">Transmembrane</keyword>
<sequence length="255" mass="28675">MNDATHYLKTLDAKVMPSKVQSFAQNSKHLIHKLHQNPENEKVFSSYAAHELRSPLTAIKTHIQLAQLMAEQQASSPKLQQSLQQADHSIRRYTQLLEQLLALSSTDQALSDVRYSTEIAPLLTQVIADLRPFYPEIEPSLTIDWPSLSRIALLDFALYTVFKNLLENALLHAQAKSISIAMLHEVLIIHDDGQSLKIEDMQYLGQRFWRKSAQQNGHGLGLSLVKTVLNKYGYQIQFTAAQPQGLSIHISPAAS</sequence>
<comment type="caution">
    <text evidence="12">The sequence shown here is derived from an EMBL/GenBank/DDBJ whole genome shotgun (WGS) entry which is preliminary data.</text>
</comment>
<keyword evidence="9" id="KW-0902">Two-component regulatory system</keyword>
<dbReference type="CDD" id="cd00082">
    <property type="entry name" value="HisKA"/>
    <property type="match status" value="1"/>
</dbReference>
<evidence type="ECO:0000256" key="4">
    <source>
        <dbReference type="ARBA" id="ARBA00022553"/>
    </source>
</evidence>
<keyword evidence="4" id="KW-0597">Phosphoprotein</keyword>
<proteinExistence type="predicted"/>
<dbReference type="SUPFAM" id="SSF55874">
    <property type="entry name" value="ATPase domain of HSP90 chaperone/DNA topoisomerase II/histidine kinase"/>
    <property type="match status" value="1"/>
</dbReference>
<name>A0A2H9YNF2_9GAMM</name>
<dbReference type="InterPro" id="IPR003594">
    <property type="entry name" value="HATPase_dom"/>
</dbReference>
<feature type="domain" description="Histidine kinase" evidence="11">
    <location>
        <begin position="47"/>
        <end position="255"/>
    </location>
</feature>
<evidence type="ECO:0000256" key="6">
    <source>
        <dbReference type="ARBA" id="ARBA00022692"/>
    </source>
</evidence>
<keyword evidence="5" id="KW-0808">Transferase</keyword>
<dbReference type="InterPro" id="IPR036890">
    <property type="entry name" value="HATPase_C_sf"/>
</dbReference>
<dbReference type="InterPro" id="IPR050428">
    <property type="entry name" value="TCS_sensor_his_kinase"/>
</dbReference>
<dbReference type="AlphaFoldDB" id="A0A2H9YNF2"/>
<dbReference type="PROSITE" id="PS50109">
    <property type="entry name" value="HIS_KIN"/>
    <property type="match status" value="1"/>
</dbReference>
<evidence type="ECO:0000259" key="11">
    <source>
        <dbReference type="PROSITE" id="PS50109"/>
    </source>
</evidence>
<dbReference type="InterPro" id="IPR036097">
    <property type="entry name" value="HisK_dim/P_sf"/>
</dbReference>
<dbReference type="GO" id="GO:0000155">
    <property type="term" value="F:phosphorelay sensor kinase activity"/>
    <property type="evidence" value="ECO:0007669"/>
    <property type="project" value="InterPro"/>
</dbReference>
<keyword evidence="10" id="KW-0472">Membrane</keyword>
<dbReference type="InterPro" id="IPR005467">
    <property type="entry name" value="His_kinase_dom"/>
</dbReference>
<dbReference type="EMBL" id="PHRG01000020">
    <property type="protein sequence ID" value="PJO74184.1"/>
    <property type="molecule type" value="Genomic_DNA"/>
</dbReference>
<dbReference type="Proteomes" id="UP000243446">
    <property type="component" value="Unassembled WGS sequence"/>
</dbReference>
<evidence type="ECO:0000256" key="10">
    <source>
        <dbReference type="ARBA" id="ARBA00023136"/>
    </source>
</evidence>
<dbReference type="RefSeq" id="WP_100535632.1">
    <property type="nucleotide sequence ID" value="NZ_CBDBYO010000046.1"/>
</dbReference>
<accession>A0A2H9YNF2</accession>
<organism evidence="12 13">
    <name type="scientific">Acinetobacter pseudolwoffii</name>
    <dbReference type="NCBI Taxonomy" id="2053287"/>
    <lineage>
        <taxon>Bacteria</taxon>
        <taxon>Pseudomonadati</taxon>
        <taxon>Pseudomonadota</taxon>
        <taxon>Gammaproteobacteria</taxon>
        <taxon>Moraxellales</taxon>
        <taxon>Moraxellaceae</taxon>
        <taxon>Acinetobacter</taxon>
    </lineage>
</organism>
<evidence type="ECO:0000256" key="2">
    <source>
        <dbReference type="ARBA" id="ARBA00004141"/>
    </source>
</evidence>
<dbReference type="InterPro" id="IPR003661">
    <property type="entry name" value="HisK_dim/P_dom"/>
</dbReference>
<dbReference type="GO" id="GO:0005886">
    <property type="term" value="C:plasma membrane"/>
    <property type="evidence" value="ECO:0007669"/>
    <property type="project" value="TreeGrafter"/>
</dbReference>
<evidence type="ECO:0000256" key="1">
    <source>
        <dbReference type="ARBA" id="ARBA00000085"/>
    </source>
</evidence>
<dbReference type="SMART" id="SM00387">
    <property type="entry name" value="HATPase_c"/>
    <property type="match status" value="1"/>
</dbReference>
<dbReference type="SUPFAM" id="SSF47384">
    <property type="entry name" value="Homodimeric domain of signal transducing histidine kinase"/>
    <property type="match status" value="1"/>
</dbReference>
<dbReference type="GeneID" id="97176412"/>
<protein>
    <recommendedName>
        <fullName evidence="3">histidine kinase</fullName>
        <ecNumber evidence="3">2.7.13.3</ecNumber>
    </recommendedName>
</protein>
<dbReference type="Pfam" id="PF02518">
    <property type="entry name" value="HATPase_c"/>
    <property type="match status" value="1"/>
</dbReference>
<evidence type="ECO:0000256" key="5">
    <source>
        <dbReference type="ARBA" id="ARBA00022679"/>
    </source>
</evidence>
<gene>
    <name evidence="12" type="ORF">CWI32_14865</name>
</gene>
<dbReference type="PANTHER" id="PTHR45436:SF15">
    <property type="entry name" value="SENSOR HISTIDINE KINASE CUSS"/>
    <property type="match status" value="1"/>
</dbReference>
<evidence type="ECO:0000313" key="13">
    <source>
        <dbReference type="Proteomes" id="UP000243446"/>
    </source>
</evidence>
<evidence type="ECO:0000256" key="3">
    <source>
        <dbReference type="ARBA" id="ARBA00012438"/>
    </source>
</evidence>
<evidence type="ECO:0000256" key="8">
    <source>
        <dbReference type="ARBA" id="ARBA00022989"/>
    </source>
</evidence>
<comment type="subcellular location">
    <subcellularLocation>
        <location evidence="2">Membrane</location>
        <topology evidence="2">Multi-pass membrane protein</topology>
    </subcellularLocation>
</comment>
<keyword evidence="8" id="KW-1133">Transmembrane helix</keyword>
<evidence type="ECO:0000256" key="9">
    <source>
        <dbReference type="ARBA" id="ARBA00023012"/>
    </source>
</evidence>
<reference evidence="12 13" key="1">
    <citation type="submission" date="2017-11" db="EMBL/GenBank/DDBJ databases">
        <title>Revising the taxonomy of the Acinetobacter lwoffii group: the description of Acinetobacter pseudolwoffii sp. nov. and emended description of Acinetobacter lwoffii.</title>
        <authorList>
            <person name="Nemec A."/>
            <person name="Radolfova-Krizova L."/>
        </authorList>
    </citation>
    <scope>NUCLEOTIDE SEQUENCE [LARGE SCALE GENOMIC DNA]</scope>
    <source>
        <strain evidence="12 13">ANC 5044</strain>
    </source>
</reference>
<dbReference type="Gene3D" id="3.30.565.10">
    <property type="entry name" value="Histidine kinase-like ATPase, C-terminal domain"/>
    <property type="match status" value="1"/>
</dbReference>